<dbReference type="InterPro" id="IPR012677">
    <property type="entry name" value="Nucleotide-bd_a/b_plait_sf"/>
</dbReference>
<dbReference type="Proteomes" id="UP001141183">
    <property type="component" value="Unassembled WGS sequence"/>
</dbReference>
<dbReference type="RefSeq" id="WP_008679173.1">
    <property type="nucleotide sequence ID" value="NZ_CABKOG010000003.1"/>
</dbReference>
<sequence>MLKKETILKSFNEDDAKEAIKIYEKYKLAYEKDITVFTSSFYSPNIWSFFENCCSNNEVMFEANGFFEESERRMICFNNLYNVDYPIKILEIKNKSNFSNLKHKDYLGSILSLGIERNKLGDIIVKENKAYLPVLEEISDYIINNLSHIGKSPIEIKIIDNISDIPSVNFEEIVINVSSLRADSIVAKLSSLSRAKAIELIDSGKVLINYVKAKDKSQDIVKDTRVTIRGIGKFIIGDVIGGTRSGKQRIVIKKYI</sequence>
<evidence type="ECO:0000313" key="4">
    <source>
        <dbReference type="Proteomes" id="UP001141183"/>
    </source>
</evidence>
<gene>
    <name evidence="3" type="ORF">NE398_20225</name>
</gene>
<dbReference type="InterPro" id="IPR040591">
    <property type="entry name" value="RqcP2_RBD"/>
</dbReference>
<evidence type="ECO:0000313" key="3">
    <source>
        <dbReference type="EMBL" id="MDC4242462.1"/>
    </source>
</evidence>
<dbReference type="PROSITE" id="PS50889">
    <property type="entry name" value="S4"/>
    <property type="match status" value="1"/>
</dbReference>
<dbReference type="InterPro" id="IPR002942">
    <property type="entry name" value="S4_RNA-bd"/>
</dbReference>
<accession>A0A9X3XSQ6</accession>
<organism evidence="3 4">
    <name type="scientific">Clostridium tertium</name>
    <dbReference type="NCBI Taxonomy" id="1559"/>
    <lineage>
        <taxon>Bacteria</taxon>
        <taxon>Bacillati</taxon>
        <taxon>Bacillota</taxon>
        <taxon>Clostridia</taxon>
        <taxon>Eubacteriales</taxon>
        <taxon>Clostridiaceae</taxon>
        <taxon>Clostridium</taxon>
    </lineage>
</organism>
<protein>
    <submittedName>
        <fullName evidence="3">YlmH/Sll1252 family protein</fullName>
    </submittedName>
</protein>
<keyword evidence="4" id="KW-1185">Reference proteome</keyword>
<dbReference type="AlphaFoldDB" id="A0A9X3XSQ6"/>
<dbReference type="Gene3D" id="3.30.70.330">
    <property type="match status" value="1"/>
</dbReference>
<dbReference type="Pfam" id="PF01479">
    <property type="entry name" value="S4"/>
    <property type="match status" value="1"/>
</dbReference>
<dbReference type="SUPFAM" id="SSF55174">
    <property type="entry name" value="Alpha-L RNA-binding motif"/>
    <property type="match status" value="1"/>
</dbReference>
<dbReference type="EMBL" id="JAMRYU010000033">
    <property type="protein sequence ID" value="MDC4242462.1"/>
    <property type="molecule type" value="Genomic_DNA"/>
</dbReference>
<evidence type="ECO:0000256" key="1">
    <source>
        <dbReference type="PROSITE-ProRule" id="PRU00182"/>
    </source>
</evidence>
<keyword evidence="1" id="KW-0694">RNA-binding</keyword>
<name>A0A9X3XSQ6_9CLOT</name>
<evidence type="ECO:0000259" key="2">
    <source>
        <dbReference type="SMART" id="SM00363"/>
    </source>
</evidence>
<dbReference type="Pfam" id="PF17774">
    <property type="entry name" value="YlmH_RBD"/>
    <property type="match status" value="1"/>
</dbReference>
<proteinExistence type="predicted"/>
<dbReference type="CDD" id="cd00165">
    <property type="entry name" value="S4"/>
    <property type="match status" value="1"/>
</dbReference>
<feature type="domain" description="RNA-binding S4" evidence="2">
    <location>
        <begin position="180"/>
        <end position="240"/>
    </location>
</feature>
<comment type="caution">
    <text evidence="3">The sequence shown here is derived from an EMBL/GenBank/DDBJ whole genome shotgun (WGS) entry which is preliminary data.</text>
</comment>
<dbReference type="SMART" id="SM00363">
    <property type="entry name" value="S4"/>
    <property type="match status" value="1"/>
</dbReference>
<dbReference type="GO" id="GO:0003723">
    <property type="term" value="F:RNA binding"/>
    <property type="evidence" value="ECO:0007669"/>
    <property type="project" value="UniProtKB-KW"/>
</dbReference>
<reference evidence="3" key="1">
    <citation type="submission" date="2022-05" db="EMBL/GenBank/DDBJ databases">
        <title>Draft genome sequence of Clostridium tertium strain CP3 isolated from Peru.</title>
        <authorList>
            <person name="Hurtado R."/>
            <person name="Lima L."/>
            <person name="Sousa T."/>
            <person name="Jaiswal A.K."/>
            <person name="Tiwari S."/>
            <person name="Maturrano L."/>
            <person name="Brenig B."/>
            <person name="Azevedo V."/>
        </authorList>
    </citation>
    <scope>NUCLEOTIDE SEQUENCE</scope>
    <source>
        <strain evidence="3">CP3</strain>
    </source>
</reference>